<proteinExistence type="predicted"/>
<feature type="region of interest" description="Disordered" evidence="1">
    <location>
        <begin position="28"/>
        <end position="79"/>
    </location>
</feature>
<dbReference type="PROSITE" id="PS51257">
    <property type="entry name" value="PROKAR_LIPOPROTEIN"/>
    <property type="match status" value="1"/>
</dbReference>
<reference evidence="2 3" key="1">
    <citation type="submission" date="2019-06" db="EMBL/GenBank/DDBJ databases">
        <title>Sequencing the genomes of 1000 actinobacteria strains.</title>
        <authorList>
            <person name="Klenk H.-P."/>
        </authorList>
    </citation>
    <scope>NUCLEOTIDE SEQUENCE [LARGE SCALE GENOMIC DNA]</scope>
    <source>
        <strain evidence="2 3">DSM 42059</strain>
    </source>
</reference>
<comment type="caution">
    <text evidence="2">The sequence shown here is derived from an EMBL/GenBank/DDBJ whole genome shotgun (WGS) entry which is preliminary data.</text>
</comment>
<evidence type="ECO:0000313" key="2">
    <source>
        <dbReference type="EMBL" id="TWG06431.1"/>
    </source>
</evidence>
<dbReference type="EMBL" id="VIWW01000001">
    <property type="protein sequence ID" value="TWG06431.1"/>
    <property type="molecule type" value="Genomic_DNA"/>
</dbReference>
<name>A0A561V494_9ACTN</name>
<dbReference type="Proteomes" id="UP000318186">
    <property type="component" value="Unassembled WGS sequence"/>
</dbReference>
<feature type="compositionally biased region" description="Low complexity" evidence="1">
    <location>
        <begin position="38"/>
        <end position="56"/>
    </location>
</feature>
<sequence>MGISGREGGSTLACGVVVVSALIATLSGCGDNDPSSDAESTTKPSATASASAGSPKPVSPSPEKPVTQEPEETVTPEPKKVTLSLAEIADTPGTFEQFKEFVSKHGTTQQKKAVQHLKGWRGYERKLAYPALEASSDYPTVDYEAIDGGDAVELEKMLDLEEQSHHIAEALAAWWEIDETAVFQVYDRSGEHAAGTSCIRPDSVENEGSCI</sequence>
<accession>A0A561V494</accession>
<dbReference type="AlphaFoldDB" id="A0A561V494"/>
<gene>
    <name evidence="2" type="ORF">FHX80_114926</name>
</gene>
<evidence type="ECO:0008006" key="4">
    <source>
        <dbReference type="Google" id="ProtNLM"/>
    </source>
</evidence>
<evidence type="ECO:0000256" key="1">
    <source>
        <dbReference type="SAM" id="MobiDB-lite"/>
    </source>
</evidence>
<protein>
    <recommendedName>
        <fullName evidence="4">Lipoprotein</fullName>
    </recommendedName>
</protein>
<evidence type="ECO:0000313" key="3">
    <source>
        <dbReference type="Proteomes" id="UP000318186"/>
    </source>
</evidence>
<organism evidence="2 3">
    <name type="scientific">Streptomyces brevispora</name>
    <dbReference type="NCBI Taxonomy" id="887462"/>
    <lineage>
        <taxon>Bacteria</taxon>
        <taxon>Bacillati</taxon>
        <taxon>Actinomycetota</taxon>
        <taxon>Actinomycetes</taxon>
        <taxon>Kitasatosporales</taxon>
        <taxon>Streptomycetaceae</taxon>
        <taxon>Streptomyces</taxon>
    </lineage>
</organism>